<evidence type="ECO:0008006" key="4">
    <source>
        <dbReference type="Google" id="ProtNLM"/>
    </source>
</evidence>
<organism evidence="2 3">
    <name type="scientific">Pseudoalteromonas gelatinilytica</name>
    <dbReference type="NCBI Taxonomy" id="1703256"/>
    <lineage>
        <taxon>Bacteria</taxon>
        <taxon>Pseudomonadati</taxon>
        <taxon>Pseudomonadota</taxon>
        <taxon>Gammaproteobacteria</taxon>
        <taxon>Alteromonadales</taxon>
        <taxon>Pseudoalteromonadaceae</taxon>
        <taxon>Pseudoalteromonas</taxon>
    </lineage>
</organism>
<dbReference type="InterPro" id="IPR019670">
    <property type="entry name" value="DUF2523"/>
</dbReference>
<comment type="caution">
    <text evidence="2">The sequence shown here is derived from an EMBL/GenBank/DDBJ whole genome shotgun (WGS) entry which is preliminary data.</text>
</comment>
<protein>
    <recommendedName>
        <fullName evidence="4">DUF2523 domain-containing protein</fullName>
    </recommendedName>
</protein>
<evidence type="ECO:0000313" key="3">
    <source>
        <dbReference type="Proteomes" id="UP000638462"/>
    </source>
</evidence>
<feature type="chain" id="PRO_5046967149" description="DUF2523 domain-containing protein" evidence="1">
    <location>
        <begin position="20"/>
        <end position="147"/>
    </location>
</feature>
<name>A0ABQ1TIH2_9GAMM</name>
<accession>A0ABQ1TIH2</accession>
<dbReference type="RefSeq" id="WP_188728612.1">
    <property type="nucleotide sequence ID" value="NZ_BMIT01000006.1"/>
</dbReference>
<keyword evidence="1" id="KW-0732">Signal</keyword>
<dbReference type="EMBL" id="BMIT01000006">
    <property type="protein sequence ID" value="GGE94837.1"/>
    <property type="molecule type" value="Genomic_DNA"/>
</dbReference>
<dbReference type="Proteomes" id="UP000638462">
    <property type="component" value="Unassembled WGS sequence"/>
</dbReference>
<feature type="signal peptide" evidence="1">
    <location>
        <begin position="1"/>
        <end position="19"/>
    </location>
</feature>
<sequence>MKTKTFILIVLFLPLLAIAETSGTGTDTGTAQGNYEGFEGAAQAMGHFFTDIWTFLDDDVPNFFERALAFIIEKVTLMRIAAELEAMKLAWSVSKAILENFQVASKIANAANALPQDVKAALVDMRFFDGLNIIIQALVARYVMRFI</sequence>
<gene>
    <name evidence="2" type="ORF">GCM10008027_19760</name>
</gene>
<dbReference type="Pfam" id="PF10734">
    <property type="entry name" value="DUF2523"/>
    <property type="match status" value="1"/>
</dbReference>
<keyword evidence="3" id="KW-1185">Reference proteome</keyword>
<evidence type="ECO:0000256" key="1">
    <source>
        <dbReference type="SAM" id="SignalP"/>
    </source>
</evidence>
<evidence type="ECO:0000313" key="2">
    <source>
        <dbReference type="EMBL" id="GGE94837.1"/>
    </source>
</evidence>
<proteinExistence type="predicted"/>
<reference evidence="3" key="1">
    <citation type="journal article" date="2019" name="Int. J. Syst. Evol. Microbiol.">
        <title>The Global Catalogue of Microorganisms (GCM) 10K type strain sequencing project: providing services to taxonomists for standard genome sequencing and annotation.</title>
        <authorList>
            <consortium name="The Broad Institute Genomics Platform"/>
            <consortium name="The Broad Institute Genome Sequencing Center for Infectious Disease"/>
            <person name="Wu L."/>
            <person name="Ma J."/>
        </authorList>
    </citation>
    <scope>NUCLEOTIDE SEQUENCE [LARGE SCALE GENOMIC DNA]</scope>
    <source>
        <strain evidence="3">CGMCC 1.15394</strain>
    </source>
</reference>